<sequence length="68" mass="7039">MSANATAGTHPNMVHPQAGGKIPNMIHPQASEELSLLLPSLADPKSLGNNLVVAKHVVNLDAAIHLDA</sequence>
<reference evidence="2" key="1">
    <citation type="submission" date="2018-02" db="EMBL/GenBank/DDBJ databases">
        <authorList>
            <person name="Cohen D.B."/>
            <person name="Kent A.D."/>
        </authorList>
    </citation>
    <scope>NUCLEOTIDE SEQUENCE</scope>
</reference>
<proteinExistence type="predicted"/>
<evidence type="ECO:0000313" key="2">
    <source>
        <dbReference type="EMBL" id="SPC88952.1"/>
    </source>
</evidence>
<feature type="region of interest" description="Disordered" evidence="1">
    <location>
        <begin position="1"/>
        <end position="25"/>
    </location>
</feature>
<accession>A0A2N9FNW2</accession>
<dbReference type="EMBL" id="OIVN01001033">
    <property type="protein sequence ID" value="SPC88952.1"/>
    <property type="molecule type" value="Genomic_DNA"/>
</dbReference>
<name>A0A2N9FNW2_FAGSY</name>
<gene>
    <name evidence="2" type="ORF">FSB_LOCUS16834</name>
</gene>
<dbReference type="AlphaFoldDB" id="A0A2N9FNW2"/>
<organism evidence="2">
    <name type="scientific">Fagus sylvatica</name>
    <name type="common">Beechnut</name>
    <dbReference type="NCBI Taxonomy" id="28930"/>
    <lineage>
        <taxon>Eukaryota</taxon>
        <taxon>Viridiplantae</taxon>
        <taxon>Streptophyta</taxon>
        <taxon>Embryophyta</taxon>
        <taxon>Tracheophyta</taxon>
        <taxon>Spermatophyta</taxon>
        <taxon>Magnoliopsida</taxon>
        <taxon>eudicotyledons</taxon>
        <taxon>Gunneridae</taxon>
        <taxon>Pentapetalae</taxon>
        <taxon>rosids</taxon>
        <taxon>fabids</taxon>
        <taxon>Fagales</taxon>
        <taxon>Fagaceae</taxon>
        <taxon>Fagus</taxon>
    </lineage>
</organism>
<evidence type="ECO:0000256" key="1">
    <source>
        <dbReference type="SAM" id="MobiDB-lite"/>
    </source>
</evidence>
<protein>
    <submittedName>
        <fullName evidence="2">Uncharacterized protein</fullName>
    </submittedName>
</protein>